<evidence type="ECO:0000313" key="10">
    <source>
        <dbReference type="EMBL" id="CAH9078624.1"/>
    </source>
</evidence>
<feature type="compositionally biased region" description="Low complexity" evidence="8">
    <location>
        <begin position="172"/>
        <end position="181"/>
    </location>
</feature>
<keyword evidence="4 7" id="KW-0443">Lipid metabolism</keyword>
<evidence type="ECO:0000256" key="4">
    <source>
        <dbReference type="ARBA" id="ARBA00023098"/>
    </source>
</evidence>
<dbReference type="Proteomes" id="UP001152484">
    <property type="component" value="Unassembled WGS sequence"/>
</dbReference>
<keyword evidence="6 7" id="KW-0092">Biotin</keyword>
<dbReference type="Pfam" id="PF00364">
    <property type="entry name" value="Biotin_lipoyl"/>
    <property type="match status" value="1"/>
</dbReference>
<evidence type="ECO:0000256" key="1">
    <source>
        <dbReference type="ARBA" id="ARBA00005194"/>
    </source>
</evidence>
<evidence type="ECO:0000259" key="9">
    <source>
        <dbReference type="PROSITE" id="PS50968"/>
    </source>
</evidence>
<comment type="subcellular location">
    <subcellularLocation>
        <location evidence="7">Plastid</location>
        <location evidence="7">Chloroplast</location>
    </subcellularLocation>
</comment>
<keyword evidence="2 7" id="KW-0444">Lipid biosynthesis</keyword>
<dbReference type="PRINTS" id="PR01071">
    <property type="entry name" value="ACOABIOTINCC"/>
</dbReference>
<dbReference type="InterPro" id="IPR011053">
    <property type="entry name" value="Single_hybrid_motif"/>
</dbReference>
<dbReference type="PROSITE" id="PS00188">
    <property type="entry name" value="BIOTIN"/>
    <property type="match status" value="1"/>
</dbReference>
<sequence length="271" mass="28853">MASNFNLHAAKTATLLAGASPVGNRPLVPHQNSVSFRSGSRSGPALLHRLQMQGGFKVLAQSGEVSTIEVTTNSKPVIEEKDEEIPKIEEAIPNASSISAFMSQAAHLVQLVDSRDIVELQLKQHDCEIIIRKKEALPQQQQQIAASAAPVVWQQPAVQQAPVQPQPPPAPTAQVAEAARALPPPSNPKSSHPPFKCPMSGTFYRSPAPGEAPFVKVGDKVSKGQTLCIIEAMKLMNTIEADHAGTVVEIHAEDGKPVSLDTPLFTIAPSS</sequence>
<dbReference type="PANTHER" id="PTHR43416">
    <property type="entry name" value="DIHYDROLIPOYLLYSINE-RESIDUE SUCCINYLTRANSFERASE COMPONENT OF 2-OXOGLUTARATE DEHYDROGENASE COMPLEX, MITOCHONDRIAL-RELATED"/>
    <property type="match status" value="1"/>
</dbReference>
<organism evidence="10 11">
    <name type="scientific">Cuscuta europaea</name>
    <name type="common">European dodder</name>
    <dbReference type="NCBI Taxonomy" id="41803"/>
    <lineage>
        <taxon>Eukaryota</taxon>
        <taxon>Viridiplantae</taxon>
        <taxon>Streptophyta</taxon>
        <taxon>Embryophyta</taxon>
        <taxon>Tracheophyta</taxon>
        <taxon>Spermatophyta</taxon>
        <taxon>Magnoliopsida</taxon>
        <taxon>eudicotyledons</taxon>
        <taxon>Gunneridae</taxon>
        <taxon>Pentapetalae</taxon>
        <taxon>asterids</taxon>
        <taxon>lamiids</taxon>
        <taxon>Solanales</taxon>
        <taxon>Convolvulaceae</taxon>
        <taxon>Cuscuteae</taxon>
        <taxon>Cuscuta</taxon>
        <taxon>Cuscuta subgen. Cuscuta</taxon>
    </lineage>
</organism>
<feature type="region of interest" description="Disordered" evidence="8">
    <location>
        <begin position="159"/>
        <end position="195"/>
    </location>
</feature>
<dbReference type="GO" id="GO:0006633">
    <property type="term" value="P:fatty acid biosynthetic process"/>
    <property type="evidence" value="ECO:0007669"/>
    <property type="project" value="UniProtKB-KW"/>
</dbReference>
<dbReference type="NCBIfam" id="TIGR00531">
    <property type="entry name" value="BCCP"/>
    <property type="match status" value="1"/>
</dbReference>
<evidence type="ECO:0000256" key="2">
    <source>
        <dbReference type="ARBA" id="ARBA00022516"/>
    </source>
</evidence>
<dbReference type="OrthoDB" id="196847at2759"/>
<keyword evidence="5 7" id="KW-0275">Fatty acid biosynthesis</keyword>
<comment type="pathway">
    <text evidence="1 7">Lipid metabolism; fatty acid biosynthesis.</text>
</comment>
<accession>A0A9P0YVT6</accession>
<proteinExistence type="predicted"/>
<reference evidence="10" key="1">
    <citation type="submission" date="2022-07" db="EMBL/GenBank/DDBJ databases">
        <authorList>
            <person name="Macas J."/>
            <person name="Novak P."/>
            <person name="Neumann P."/>
        </authorList>
    </citation>
    <scope>NUCLEOTIDE SEQUENCE</scope>
</reference>
<keyword evidence="11" id="KW-1185">Reference proteome</keyword>
<dbReference type="InterPro" id="IPR050537">
    <property type="entry name" value="2-oxoacid_dehydrogenase"/>
</dbReference>
<evidence type="ECO:0000256" key="7">
    <source>
        <dbReference type="RuleBase" id="RU364072"/>
    </source>
</evidence>
<feature type="domain" description="Lipoyl-binding" evidence="9">
    <location>
        <begin position="192"/>
        <end position="268"/>
    </location>
</feature>
<dbReference type="SUPFAM" id="SSF51230">
    <property type="entry name" value="Single hybrid motif"/>
    <property type="match status" value="1"/>
</dbReference>
<dbReference type="Gene3D" id="2.40.50.100">
    <property type="match status" value="1"/>
</dbReference>
<name>A0A9P0YVT6_CUSEU</name>
<keyword evidence="7" id="KW-0934">Plastid</keyword>
<keyword evidence="7" id="KW-0150">Chloroplast</keyword>
<evidence type="ECO:0000256" key="5">
    <source>
        <dbReference type="ARBA" id="ARBA00023160"/>
    </source>
</evidence>
<evidence type="ECO:0000256" key="3">
    <source>
        <dbReference type="ARBA" id="ARBA00022832"/>
    </source>
</evidence>
<dbReference type="AlphaFoldDB" id="A0A9P0YVT6"/>
<dbReference type="CDD" id="cd06850">
    <property type="entry name" value="biotinyl_domain"/>
    <property type="match status" value="1"/>
</dbReference>
<evidence type="ECO:0000256" key="6">
    <source>
        <dbReference type="ARBA" id="ARBA00023267"/>
    </source>
</evidence>
<dbReference type="EMBL" id="CAMAPE010000010">
    <property type="protein sequence ID" value="CAH9078624.1"/>
    <property type="molecule type" value="Genomic_DNA"/>
</dbReference>
<dbReference type="GO" id="GO:0009317">
    <property type="term" value="C:acetyl-CoA carboxylase complex"/>
    <property type="evidence" value="ECO:0007669"/>
    <property type="project" value="InterPro"/>
</dbReference>
<dbReference type="PANTHER" id="PTHR43416:SF4">
    <property type="entry name" value="BIOTIN CARBOXYL CARRIER PROTEIN OF ACETYL-COA CARBOXYLASE 2, CHLOROPLASTIC"/>
    <property type="match status" value="1"/>
</dbReference>
<protein>
    <recommendedName>
        <fullName evidence="7">Biotin carboxyl carrier protein of acetyl-CoA carboxylase</fullName>
    </recommendedName>
</protein>
<evidence type="ECO:0000313" key="11">
    <source>
        <dbReference type="Proteomes" id="UP001152484"/>
    </source>
</evidence>
<dbReference type="PROSITE" id="PS50968">
    <property type="entry name" value="BIOTINYL_LIPOYL"/>
    <property type="match status" value="1"/>
</dbReference>
<evidence type="ECO:0000256" key="8">
    <source>
        <dbReference type="SAM" id="MobiDB-lite"/>
    </source>
</evidence>
<dbReference type="FunFam" id="2.40.50.100:FF:000003">
    <property type="entry name" value="Acetyl-CoA carboxylase biotin carboxyl carrier protein"/>
    <property type="match status" value="1"/>
</dbReference>
<comment type="function">
    <text evidence="7">This protein is a component of the acetyl coenzyme A carboxylase complex; first, biotin carboxylase catalyzes the carboxylation of the carrier protein and then the transcarboxylase transfers the carboxyl group to form malonyl-CoA.</text>
</comment>
<gene>
    <name evidence="10" type="ORF">CEURO_LOCUS6853</name>
</gene>
<dbReference type="GO" id="GO:0009507">
    <property type="term" value="C:chloroplast"/>
    <property type="evidence" value="ECO:0007669"/>
    <property type="project" value="UniProtKB-SubCell"/>
</dbReference>
<dbReference type="InterPro" id="IPR001882">
    <property type="entry name" value="Biotin_BS"/>
</dbReference>
<dbReference type="InterPro" id="IPR001249">
    <property type="entry name" value="AcCoA_biotinCC"/>
</dbReference>
<dbReference type="InterPro" id="IPR000089">
    <property type="entry name" value="Biotin_lipoyl"/>
</dbReference>
<dbReference type="GO" id="GO:0003989">
    <property type="term" value="F:acetyl-CoA carboxylase activity"/>
    <property type="evidence" value="ECO:0007669"/>
    <property type="project" value="InterPro"/>
</dbReference>
<keyword evidence="3 7" id="KW-0276">Fatty acid metabolism</keyword>
<comment type="caution">
    <text evidence="10">The sequence shown here is derived from an EMBL/GenBank/DDBJ whole genome shotgun (WGS) entry which is preliminary data.</text>
</comment>